<dbReference type="Proteomes" id="UP001156196">
    <property type="component" value="Chromosome"/>
</dbReference>
<feature type="domain" description="Aminopeptidase N-like N-terminal" evidence="5">
    <location>
        <begin position="51"/>
        <end position="204"/>
    </location>
</feature>
<dbReference type="Pfam" id="PF17432">
    <property type="entry name" value="DUF3458_C"/>
    <property type="match status" value="1"/>
</dbReference>
<reference evidence="6" key="1">
    <citation type="submission" date="2022-10" db="EMBL/GenBank/DDBJ databases">
        <title>Complete genome of Methanoculleus submarinus DSM 15122.</title>
        <authorList>
            <person name="Chen S.-C."/>
            <person name="Lai S.-J."/>
            <person name="You Y.-T."/>
        </authorList>
    </citation>
    <scope>NUCLEOTIDE SEQUENCE</scope>
    <source>
        <strain evidence="6">DSM 15122</strain>
    </source>
</reference>
<dbReference type="InterPro" id="IPR042097">
    <property type="entry name" value="Aminopeptidase_N-like_N_sf"/>
</dbReference>
<dbReference type="Gene3D" id="2.60.40.1730">
    <property type="entry name" value="tricorn interacting facor f3 domain"/>
    <property type="match status" value="1"/>
</dbReference>
<feature type="domain" description="Peptidase M1 membrane alanine aminopeptidase" evidence="2">
    <location>
        <begin position="292"/>
        <end position="510"/>
    </location>
</feature>
<dbReference type="GO" id="GO:0008237">
    <property type="term" value="F:metallopeptidase activity"/>
    <property type="evidence" value="ECO:0007669"/>
    <property type="project" value="InterPro"/>
</dbReference>
<feature type="domain" description="Peptidase M1 alanyl aminopeptidase C-terminal" evidence="4">
    <location>
        <begin position="607"/>
        <end position="909"/>
    </location>
</feature>
<evidence type="ECO:0000256" key="1">
    <source>
        <dbReference type="ARBA" id="ARBA00022438"/>
    </source>
</evidence>
<proteinExistence type="predicted"/>
<dbReference type="Gene3D" id="2.60.40.1840">
    <property type="match status" value="1"/>
</dbReference>
<dbReference type="RefSeq" id="WP_011845025.1">
    <property type="nucleotide sequence ID" value="NZ_CP109831.1"/>
</dbReference>
<evidence type="ECO:0000259" key="2">
    <source>
        <dbReference type="Pfam" id="PF01433"/>
    </source>
</evidence>
<evidence type="ECO:0000259" key="5">
    <source>
        <dbReference type="Pfam" id="PF17900"/>
    </source>
</evidence>
<dbReference type="SUPFAM" id="SSF63737">
    <property type="entry name" value="Leukotriene A4 hydrolase N-terminal domain"/>
    <property type="match status" value="1"/>
</dbReference>
<keyword evidence="1" id="KW-0031">Aminopeptidase</keyword>
<feature type="domain" description="Peptidase M1 alanyl aminopeptidase Ig-like fold" evidence="3">
    <location>
        <begin position="516"/>
        <end position="602"/>
    </location>
</feature>
<dbReference type="Pfam" id="PF17900">
    <property type="entry name" value="Peptidase_M1_N"/>
    <property type="match status" value="1"/>
</dbReference>
<dbReference type="EMBL" id="CP109831">
    <property type="protein sequence ID" value="UYU19498.1"/>
    <property type="molecule type" value="Genomic_DNA"/>
</dbReference>
<dbReference type="GO" id="GO:0004177">
    <property type="term" value="F:aminopeptidase activity"/>
    <property type="evidence" value="ECO:0007669"/>
    <property type="project" value="UniProtKB-KW"/>
</dbReference>
<evidence type="ECO:0000259" key="3">
    <source>
        <dbReference type="Pfam" id="PF11940"/>
    </source>
</evidence>
<dbReference type="InterPro" id="IPR038438">
    <property type="entry name" value="PepN_Ig-like_sf"/>
</dbReference>
<dbReference type="Pfam" id="PF11940">
    <property type="entry name" value="DUF3458"/>
    <property type="match status" value="1"/>
</dbReference>
<dbReference type="InterPro" id="IPR027268">
    <property type="entry name" value="Peptidase_M4/M1_CTD_sf"/>
</dbReference>
<dbReference type="SUPFAM" id="SSF55486">
    <property type="entry name" value="Metalloproteases ('zincins'), catalytic domain"/>
    <property type="match status" value="1"/>
</dbReference>
<dbReference type="AlphaFoldDB" id="A0AAX3EBN8"/>
<evidence type="ECO:0000259" key="4">
    <source>
        <dbReference type="Pfam" id="PF17432"/>
    </source>
</evidence>
<accession>A0AAX3EBN8</accession>
<keyword evidence="1" id="KW-0378">Hydrolase</keyword>
<dbReference type="GO" id="GO:0008270">
    <property type="term" value="F:zinc ion binding"/>
    <property type="evidence" value="ECO:0007669"/>
    <property type="project" value="InterPro"/>
</dbReference>
<dbReference type="InterPro" id="IPR012779">
    <property type="entry name" value="Peptidase_M1_pepN"/>
</dbReference>
<name>A0AAX3EBN8_9EURY</name>
<dbReference type="Gene3D" id="1.10.390.10">
    <property type="entry name" value="Neutral Protease Domain 2"/>
    <property type="match status" value="1"/>
</dbReference>
<evidence type="ECO:0000313" key="6">
    <source>
        <dbReference type="EMBL" id="UYU19498.1"/>
    </source>
</evidence>
<gene>
    <name evidence="6" type="ORF">OH143_05245</name>
</gene>
<sequence>MTGRESGERRLFRYYPEDFGALPVRVVHMDLVFDVYDGHTRVVSALTAETFDAPLASLALNARDLDILRVESAGYTVTHTYDRDAALLTVAFDPPVPPRTRFTLDTETICRPSSHVLEGLYYDGFYPGGPPTQITQCQQWGFQRLVPCLDDMTAKCTYTTTIVADSGYTNTISNGDPAGPRIPCAPGRSVQRYENTRTPMAPYLFFLGVGCYDTYRREFEYPDGRTFFLELLAKPGSDATAAERALEILADAVMWIHLFTGQAQYRDRETREEVWRLVRVRDEAKRSGDLEALEETRKTLKDLISTITPGYAYTGAVYREIAMQNSDFGGMENVGNTTIAANRIIPGPDTTDPALEYLVRVKVHEYYHNENGSEVTGWSPFEIWLNEAVTVHVENQHHAFLFGEAYSRLKTVLELLDPADGTLTLDRGAGSMPIEPDGFNDPNDLITGVTYVKAPEFVRMIETLMGKEAFAEALGRYHDRFRHANASRTDWIRCMEEVSGQDFTGMAAVWLKEKEYPVLTVTSSYDPGERRFTLAYSQNRSPGGRLREFPFRFALVDADGRDIRETTARIADEAGEIVLDGVDRPAFLSLNRGCSFYGKTAYQPPEDELYLQVGKDPDVVGRFTAFLALADREMLRLLEEPDAAVSDRFADLCAALLADDALMEEAGGQFLTIFPSVEDERFAHRYRTLHDARQTIYAAVAARGGETLLRIYRQAAKDAPAASGNLEEEAAAIRQRQRKNACLSILATRDTPEVHRLLLRQFREATAATDRLTAFSLILESSAPERQEILESFAAESARSPGAWESFLAAVAGSDCDDLVPILQRIESSPAFAFEQADQQRALYGRFALNRKRSLETEEGRAYLAEVLRRLAPVNEYSAVRALDAFAFIDGMEPRHRVPAVAVLADLLSTLDPGAHPAIYNNARRFLLGAPKAVRAYETEHGAIPALGGSNS</sequence>
<dbReference type="PANTHER" id="PTHR46322:SF1">
    <property type="entry name" value="PUROMYCIN-SENSITIVE AMINOPEPTIDASE"/>
    <property type="match status" value="1"/>
</dbReference>
<keyword evidence="1" id="KW-0645">Protease</keyword>
<dbReference type="KEGG" id="msum:OH143_05245"/>
<dbReference type="Pfam" id="PF01433">
    <property type="entry name" value="Peptidase_M1"/>
    <property type="match status" value="1"/>
</dbReference>
<dbReference type="InterPro" id="IPR024601">
    <property type="entry name" value="Peptidase_M1_pepN_C"/>
</dbReference>
<dbReference type="InterPro" id="IPR045357">
    <property type="entry name" value="Aminopeptidase_N-like_N"/>
</dbReference>
<dbReference type="Gene3D" id="1.25.50.10">
    <property type="entry name" value="Peptidase M1, alanyl aminopeptidase, C-terminal domain"/>
    <property type="match status" value="1"/>
</dbReference>
<dbReference type="GeneID" id="76730275"/>
<dbReference type="InterPro" id="IPR035414">
    <property type="entry name" value="Peptidase_M1_pepN_Ig-like"/>
</dbReference>
<keyword evidence="7" id="KW-1185">Reference proteome</keyword>
<dbReference type="InterPro" id="IPR014782">
    <property type="entry name" value="Peptidase_M1_dom"/>
</dbReference>
<dbReference type="PANTHER" id="PTHR46322">
    <property type="entry name" value="PUROMYCIN-SENSITIVE AMINOPEPTIDASE"/>
    <property type="match status" value="1"/>
</dbReference>
<dbReference type="InterPro" id="IPR037144">
    <property type="entry name" value="Peptidase_M1_pepN_C_sf"/>
</dbReference>
<protein>
    <submittedName>
        <fullName evidence="6">M1 family metallopeptidase</fullName>
    </submittedName>
</protein>
<evidence type="ECO:0000313" key="7">
    <source>
        <dbReference type="Proteomes" id="UP001156196"/>
    </source>
</evidence>
<dbReference type="GeneID" id="4847123"/>
<organism evidence="6 7">
    <name type="scientific">Methanoculleus submarinus</name>
    <dbReference type="NCBI Taxonomy" id="204050"/>
    <lineage>
        <taxon>Archaea</taxon>
        <taxon>Methanobacteriati</taxon>
        <taxon>Methanobacteriota</taxon>
        <taxon>Stenosarchaea group</taxon>
        <taxon>Methanomicrobia</taxon>
        <taxon>Methanomicrobiales</taxon>
        <taxon>Methanomicrobiaceae</taxon>
        <taxon>Methanoculleus</taxon>
    </lineage>
</organism>